<dbReference type="EMBL" id="JABVEC010000011">
    <property type="protein sequence ID" value="MBC6467089.1"/>
    <property type="molecule type" value="Genomic_DNA"/>
</dbReference>
<evidence type="ECO:0000256" key="1">
    <source>
        <dbReference type="ARBA" id="ARBA00022692"/>
    </source>
</evidence>
<feature type="compositionally biased region" description="Gly residues" evidence="4">
    <location>
        <begin position="665"/>
        <end position="688"/>
    </location>
</feature>
<feature type="compositionally biased region" description="Gly residues" evidence="4">
    <location>
        <begin position="619"/>
        <end position="643"/>
    </location>
</feature>
<feature type="region of interest" description="Disordered" evidence="4">
    <location>
        <begin position="73"/>
        <end position="97"/>
    </location>
</feature>
<feature type="compositionally biased region" description="Low complexity" evidence="4">
    <location>
        <begin position="779"/>
        <end position="792"/>
    </location>
</feature>
<feature type="compositionally biased region" description="Basic and acidic residues" evidence="4">
    <location>
        <begin position="795"/>
        <end position="809"/>
    </location>
</feature>
<feature type="compositionally biased region" description="Low complexity" evidence="4">
    <location>
        <begin position="644"/>
        <end position="664"/>
    </location>
</feature>
<protein>
    <submittedName>
        <fullName evidence="6">Type IV secretion system protein</fullName>
    </submittedName>
</protein>
<organism evidence="6 7">
    <name type="scientific">Actinomadura alba</name>
    <dbReference type="NCBI Taxonomy" id="406431"/>
    <lineage>
        <taxon>Bacteria</taxon>
        <taxon>Bacillati</taxon>
        <taxon>Actinomycetota</taxon>
        <taxon>Actinomycetes</taxon>
        <taxon>Streptosporangiales</taxon>
        <taxon>Thermomonosporaceae</taxon>
        <taxon>Actinomadura</taxon>
    </lineage>
</organism>
<feature type="region of interest" description="Disordered" evidence="4">
    <location>
        <begin position="557"/>
        <end position="579"/>
    </location>
</feature>
<dbReference type="InterPro" id="IPR007688">
    <property type="entry name" value="Conjugal_tfr_TrbL/VirB6"/>
</dbReference>
<evidence type="ECO:0000313" key="7">
    <source>
        <dbReference type="Proteomes" id="UP000805614"/>
    </source>
</evidence>
<gene>
    <name evidence="6" type="ORF">HKK74_16485</name>
</gene>
<dbReference type="Proteomes" id="UP000805614">
    <property type="component" value="Unassembled WGS sequence"/>
</dbReference>
<feature type="transmembrane region" description="Helical" evidence="5">
    <location>
        <begin position="416"/>
        <end position="439"/>
    </location>
</feature>
<feature type="region of interest" description="Disordered" evidence="4">
    <location>
        <begin position="601"/>
        <end position="835"/>
    </location>
</feature>
<evidence type="ECO:0000313" key="6">
    <source>
        <dbReference type="EMBL" id="MBC6467089.1"/>
    </source>
</evidence>
<comment type="caution">
    <text evidence="6">The sequence shown here is derived from an EMBL/GenBank/DDBJ whole genome shotgun (WGS) entry which is preliminary data.</text>
</comment>
<feature type="compositionally biased region" description="Gly residues" evidence="4">
    <location>
        <begin position="707"/>
        <end position="778"/>
    </location>
</feature>
<feature type="transmembrane region" description="Helical" evidence="5">
    <location>
        <begin position="451"/>
        <end position="472"/>
    </location>
</feature>
<evidence type="ECO:0000256" key="3">
    <source>
        <dbReference type="ARBA" id="ARBA00023136"/>
    </source>
</evidence>
<feature type="transmembrane region" description="Helical" evidence="5">
    <location>
        <begin position="478"/>
        <end position="495"/>
    </location>
</feature>
<feature type="transmembrane region" description="Helical" evidence="5">
    <location>
        <begin position="198"/>
        <end position="216"/>
    </location>
</feature>
<keyword evidence="1 5" id="KW-0812">Transmembrane</keyword>
<feature type="transmembrane region" description="Helical" evidence="5">
    <location>
        <begin position="385"/>
        <end position="410"/>
    </location>
</feature>
<proteinExistence type="predicted"/>
<feature type="region of interest" description="Disordered" evidence="4">
    <location>
        <begin position="1"/>
        <end position="23"/>
    </location>
</feature>
<dbReference type="Pfam" id="PF04610">
    <property type="entry name" value="TrbL"/>
    <property type="match status" value="1"/>
</dbReference>
<keyword evidence="7" id="KW-1185">Reference proteome</keyword>
<evidence type="ECO:0000256" key="2">
    <source>
        <dbReference type="ARBA" id="ARBA00022989"/>
    </source>
</evidence>
<keyword evidence="3 5" id="KW-0472">Membrane</keyword>
<dbReference type="RefSeq" id="WP_187244102.1">
    <property type="nucleotide sequence ID" value="NZ_BAAAOK010000004.1"/>
</dbReference>
<evidence type="ECO:0000256" key="5">
    <source>
        <dbReference type="SAM" id="Phobius"/>
    </source>
</evidence>
<name>A0ABR7LQF9_9ACTN</name>
<accession>A0ABR7LQF9</accession>
<keyword evidence="2 5" id="KW-1133">Transmembrane helix</keyword>
<evidence type="ECO:0000256" key="4">
    <source>
        <dbReference type="SAM" id="MobiDB-lite"/>
    </source>
</evidence>
<sequence>MRHPHLALPLRSGRGRSTRPRNGFTALLSRGRAIGRAVRPRPRRARRSVVLLFTMAMLFLLSPLSPASAAPPLPNPNDACSPAANPAPEAYGSGVDGMIKQPDYPSEELKKTPPQQLTYYDRYGTMGQYWHAVDMGCADAMAMMGNAVGNTMFTLAKAIDRTTIAVYQAAASESLLGWLKKTVDGVISGIGKTFGAQYWTWVVILGAMWLAWMGLLRRRASKVAEGTIWMVAAMVGLIWLVARPADFTTLGTKVSEATSVAFNAALPQSDTKGTVCVPPPAGQKPPNAANLDATTRNANGLWVALVCKPWLMGEFGTTDPNSKIVKDNADKLLWSQAVDLSETYGGRPVDLEKKADAYKEVADDIKENHPGVYSTFQGKQWTSRLAVAFGAMFAALVAGLLIMVIAIALIVVKIAFLLLLVAGPIFLGIGIHPGIGRVIAIRWLELLLSMLLKQAALIGVLSLLLWAYGLILGETLPWGLQILLIALVTGAAFVYRKPFQHLFASVGYSAVGSKAKSDAHLEKSISEVRKNTASVATAAVPGAAGYRLARWGKRDSTEPGALADATAAGGQGADGSGADSAGVMAGRAGAADGGTGAVVAGAGRSRAGAPPLNLSSRGGSPGRGSGAPAVGTGGRAAGGGGGLSSARGAGPKAAGPARATDGGRAPAGGGSGGPSGGGSGGAAGGSGGSRPTAPPSGPPGTSRPTSWGGGRSTTGGGGGASGGGKSRGGGGGSDGNGSRGGGGGRGGWFGGRSNGGSSGDGGGGGSVRGGGSGGGAGRSAGKNRGSDPASRVPRPRSESESGPRDDRRPPPLWGGERADGEPSMPFWLRPVDRDD</sequence>
<reference evidence="6 7" key="1">
    <citation type="submission" date="2020-06" db="EMBL/GenBank/DDBJ databases">
        <title>Actinomadura xiongansis sp. nov., isolated from soil of Baiyangdian.</title>
        <authorList>
            <person name="Zhang X."/>
        </authorList>
    </citation>
    <scope>NUCLEOTIDE SEQUENCE [LARGE SCALE GENOMIC DNA]</scope>
    <source>
        <strain evidence="6 7">HBUM206468</strain>
    </source>
</reference>